<accession>A0A5M6D5G7</accession>
<feature type="compositionally biased region" description="Basic and acidic residues" evidence="1">
    <location>
        <begin position="42"/>
        <end position="52"/>
    </location>
</feature>
<keyword evidence="4" id="KW-1185">Reference proteome</keyword>
<sequence length="138" mass="15050">MKNFSVAVATGYTVMTFLIAAGGAGCSGQTDTASKPSGSAETAKEEPNDDTRDYAENFVGEWKSVESEERNHMVFTRNGENFIMKEGDKTVPAVYDKESKVIKINAGVPFDVMYLENENMLLVTGGGKYTKVTRATEK</sequence>
<evidence type="ECO:0000256" key="1">
    <source>
        <dbReference type="SAM" id="MobiDB-lite"/>
    </source>
</evidence>
<name>A0A5M6D5G7_9BACT</name>
<feature type="chain" id="PRO_5024392887" description="Lipocalin-like domain-containing protein" evidence="2">
    <location>
        <begin position="21"/>
        <end position="138"/>
    </location>
</feature>
<keyword evidence="2" id="KW-0732">Signal</keyword>
<protein>
    <recommendedName>
        <fullName evidence="5">Lipocalin-like domain-containing protein</fullName>
    </recommendedName>
</protein>
<feature type="signal peptide" evidence="2">
    <location>
        <begin position="1"/>
        <end position="20"/>
    </location>
</feature>
<feature type="compositionally biased region" description="Polar residues" evidence="1">
    <location>
        <begin position="28"/>
        <end position="40"/>
    </location>
</feature>
<evidence type="ECO:0008006" key="5">
    <source>
        <dbReference type="Google" id="ProtNLM"/>
    </source>
</evidence>
<reference evidence="3 4" key="1">
    <citation type="submission" date="2019-09" db="EMBL/GenBank/DDBJ databases">
        <title>Genome sequence and assembly of Adhaeribacter sp.</title>
        <authorList>
            <person name="Chhetri G."/>
        </authorList>
    </citation>
    <scope>NUCLEOTIDE SEQUENCE [LARGE SCALE GENOMIC DNA]</scope>
    <source>
        <strain evidence="3 4">DK36</strain>
    </source>
</reference>
<organism evidence="3 4">
    <name type="scientific">Adhaeribacter rhizoryzae</name>
    <dbReference type="NCBI Taxonomy" id="2607907"/>
    <lineage>
        <taxon>Bacteria</taxon>
        <taxon>Pseudomonadati</taxon>
        <taxon>Bacteroidota</taxon>
        <taxon>Cytophagia</taxon>
        <taxon>Cytophagales</taxon>
        <taxon>Hymenobacteraceae</taxon>
        <taxon>Adhaeribacter</taxon>
    </lineage>
</organism>
<dbReference type="Proteomes" id="UP000323426">
    <property type="component" value="Unassembled WGS sequence"/>
</dbReference>
<evidence type="ECO:0000313" key="4">
    <source>
        <dbReference type="Proteomes" id="UP000323426"/>
    </source>
</evidence>
<dbReference type="AlphaFoldDB" id="A0A5M6D5G7"/>
<dbReference type="EMBL" id="VWSF01000019">
    <property type="protein sequence ID" value="KAA5541996.1"/>
    <property type="molecule type" value="Genomic_DNA"/>
</dbReference>
<dbReference type="PROSITE" id="PS51257">
    <property type="entry name" value="PROKAR_LIPOPROTEIN"/>
    <property type="match status" value="1"/>
</dbReference>
<comment type="caution">
    <text evidence="3">The sequence shown here is derived from an EMBL/GenBank/DDBJ whole genome shotgun (WGS) entry which is preliminary data.</text>
</comment>
<gene>
    <name evidence="3" type="ORF">F0145_19610</name>
</gene>
<evidence type="ECO:0000256" key="2">
    <source>
        <dbReference type="SAM" id="SignalP"/>
    </source>
</evidence>
<dbReference type="RefSeq" id="WP_150091147.1">
    <property type="nucleotide sequence ID" value="NZ_VWSF01000019.1"/>
</dbReference>
<proteinExistence type="predicted"/>
<feature type="region of interest" description="Disordered" evidence="1">
    <location>
        <begin position="28"/>
        <end position="52"/>
    </location>
</feature>
<evidence type="ECO:0000313" key="3">
    <source>
        <dbReference type="EMBL" id="KAA5541996.1"/>
    </source>
</evidence>